<dbReference type="GO" id="GO:0003723">
    <property type="term" value="F:RNA binding"/>
    <property type="evidence" value="ECO:0007669"/>
    <property type="project" value="UniProtKB-KW"/>
</dbReference>
<keyword evidence="3" id="KW-0507">mRNA processing</keyword>
<dbReference type="PROSITE" id="PS52002">
    <property type="entry name" value="SM"/>
    <property type="match status" value="1"/>
</dbReference>
<evidence type="ECO:0000313" key="10">
    <source>
        <dbReference type="EMBL" id="PWZ43667.1"/>
    </source>
</evidence>
<dbReference type="CDD" id="cd01725">
    <property type="entry name" value="LSm2"/>
    <property type="match status" value="1"/>
</dbReference>
<dbReference type="GO" id="GO:0008380">
    <property type="term" value="P:RNA splicing"/>
    <property type="evidence" value="ECO:0007669"/>
    <property type="project" value="UniProtKB-KW"/>
</dbReference>
<evidence type="ECO:0000256" key="6">
    <source>
        <dbReference type="ARBA" id="ARBA00023187"/>
    </source>
</evidence>
<dbReference type="InterPro" id="IPR016654">
    <property type="entry name" value="U6_snRNA_Lsm2"/>
</dbReference>
<dbReference type="EMBL" id="NCVQ01000002">
    <property type="protein sequence ID" value="PWZ43667.1"/>
    <property type="molecule type" value="Genomic_DNA"/>
</dbReference>
<keyword evidence="4" id="KW-0747">Spliceosome</keyword>
<keyword evidence="8" id="KW-0687">Ribonucleoprotein</keyword>
<keyword evidence="5" id="KW-0694">RNA-binding</keyword>
<feature type="domain" description="Sm" evidence="9">
    <location>
        <begin position="2"/>
        <end position="64"/>
    </location>
</feature>
<evidence type="ECO:0000256" key="5">
    <source>
        <dbReference type="ARBA" id="ARBA00022884"/>
    </source>
</evidence>
<evidence type="ECO:0000313" key="11">
    <source>
        <dbReference type="Proteomes" id="UP000251960"/>
    </source>
</evidence>
<dbReference type="Pfam" id="PF01423">
    <property type="entry name" value="LSM"/>
    <property type="match status" value="1"/>
</dbReference>
<dbReference type="GO" id="GO:0005681">
    <property type="term" value="C:spliceosomal complex"/>
    <property type="evidence" value="ECO:0007669"/>
    <property type="project" value="UniProtKB-KW"/>
</dbReference>
<evidence type="ECO:0000256" key="3">
    <source>
        <dbReference type="ARBA" id="ARBA00022664"/>
    </source>
</evidence>
<dbReference type="PANTHER" id="PTHR13829:SF2">
    <property type="entry name" value="U6 SNRNA-ASSOCIATED SM-LIKE PROTEIN LSM2"/>
    <property type="match status" value="1"/>
</dbReference>
<evidence type="ECO:0000256" key="7">
    <source>
        <dbReference type="ARBA" id="ARBA00023242"/>
    </source>
</evidence>
<accession>A0A3L6G520</accession>
<dbReference type="SUPFAM" id="SSF50182">
    <property type="entry name" value="Sm-like ribonucleoproteins"/>
    <property type="match status" value="1"/>
</dbReference>
<evidence type="ECO:0000256" key="4">
    <source>
        <dbReference type="ARBA" id="ARBA00022728"/>
    </source>
</evidence>
<dbReference type="SMART" id="SM00651">
    <property type="entry name" value="Sm"/>
    <property type="match status" value="1"/>
</dbReference>
<dbReference type="ExpressionAtlas" id="A0A3L6G520">
    <property type="expression patterns" value="baseline and differential"/>
</dbReference>
<sequence length="165" mass="18417">MLFFSYFKELVGKEVTVELKNDLAIRGTLHSVDQYLNIKLENTRVVDQDKYPHMVSTWKGSGGPHHSASITRAAVIKTEQSGNKAGKLRPLREDIGHEEGEETYRQAGGTVGARHLEKQGTELLVGEEARMSSLPLILSLGSRQLVRRHEINAAYGMEDMKTTIN</sequence>
<name>A0A3L6G520_MAIZE</name>
<dbReference type="Proteomes" id="UP000251960">
    <property type="component" value="Chromosome 10"/>
</dbReference>
<keyword evidence="6" id="KW-0508">mRNA splicing</keyword>
<reference evidence="10 11" key="1">
    <citation type="journal article" date="2018" name="Nat. Genet.">
        <title>Extensive intraspecific gene order and gene structural variations between Mo17 and other maize genomes.</title>
        <authorList>
            <person name="Sun S."/>
            <person name="Zhou Y."/>
            <person name="Chen J."/>
            <person name="Shi J."/>
            <person name="Zhao H."/>
            <person name="Zhao H."/>
            <person name="Song W."/>
            <person name="Zhang M."/>
            <person name="Cui Y."/>
            <person name="Dong X."/>
            <person name="Liu H."/>
            <person name="Ma X."/>
            <person name="Jiao Y."/>
            <person name="Wang B."/>
            <person name="Wei X."/>
            <person name="Stein J.C."/>
            <person name="Glaubitz J.C."/>
            <person name="Lu F."/>
            <person name="Yu G."/>
            <person name="Liang C."/>
            <person name="Fengler K."/>
            <person name="Li B."/>
            <person name="Rafalski A."/>
            <person name="Schnable P.S."/>
            <person name="Ware D.H."/>
            <person name="Buckler E.S."/>
            <person name="Lai J."/>
        </authorList>
    </citation>
    <scope>NUCLEOTIDE SEQUENCE [LARGE SCALE GENOMIC DNA]</scope>
    <source>
        <strain evidence="11">cv. Missouri 17</strain>
        <tissue evidence="10">Seedling</tissue>
    </source>
</reference>
<dbReference type="Gene3D" id="2.30.30.100">
    <property type="match status" value="1"/>
</dbReference>
<evidence type="ECO:0000256" key="8">
    <source>
        <dbReference type="ARBA" id="ARBA00023274"/>
    </source>
</evidence>
<dbReference type="InterPro" id="IPR010920">
    <property type="entry name" value="LSM_dom_sf"/>
</dbReference>
<evidence type="ECO:0000256" key="2">
    <source>
        <dbReference type="ARBA" id="ARBA00006850"/>
    </source>
</evidence>
<comment type="caution">
    <text evidence="10">The sequence shown here is derived from an EMBL/GenBank/DDBJ whole genome shotgun (WGS) entry which is preliminary data.</text>
</comment>
<keyword evidence="7" id="KW-0539">Nucleus</keyword>
<dbReference type="PANTHER" id="PTHR13829">
    <property type="entry name" value="SNRNP CORE PROTEIN FAMILY MEMBER"/>
    <property type="match status" value="1"/>
</dbReference>
<dbReference type="InterPro" id="IPR001163">
    <property type="entry name" value="Sm_dom_euk/arc"/>
</dbReference>
<comment type="subcellular location">
    <subcellularLocation>
        <location evidence="1">Nucleus</location>
    </subcellularLocation>
</comment>
<dbReference type="InterPro" id="IPR047575">
    <property type="entry name" value="Sm"/>
</dbReference>
<dbReference type="GO" id="GO:0006397">
    <property type="term" value="P:mRNA processing"/>
    <property type="evidence" value="ECO:0007669"/>
    <property type="project" value="UniProtKB-KW"/>
</dbReference>
<evidence type="ECO:0000256" key="1">
    <source>
        <dbReference type="ARBA" id="ARBA00004123"/>
    </source>
</evidence>
<dbReference type="AlphaFoldDB" id="A0A3L6G520"/>
<evidence type="ECO:0000259" key="9">
    <source>
        <dbReference type="PROSITE" id="PS52002"/>
    </source>
</evidence>
<protein>
    <submittedName>
        <fullName evidence="10">Sm-like protein LSM2</fullName>
    </submittedName>
</protein>
<proteinExistence type="inferred from homology"/>
<organism evidence="10 11">
    <name type="scientific">Zea mays</name>
    <name type="common">Maize</name>
    <dbReference type="NCBI Taxonomy" id="4577"/>
    <lineage>
        <taxon>Eukaryota</taxon>
        <taxon>Viridiplantae</taxon>
        <taxon>Streptophyta</taxon>
        <taxon>Embryophyta</taxon>
        <taxon>Tracheophyta</taxon>
        <taxon>Spermatophyta</taxon>
        <taxon>Magnoliopsida</taxon>
        <taxon>Liliopsida</taxon>
        <taxon>Poales</taxon>
        <taxon>Poaceae</taxon>
        <taxon>PACMAD clade</taxon>
        <taxon>Panicoideae</taxon>
        <taxon>Andropogonodae</taxon>
        <taxon>Andropogoneae</taxon>
        <taxon>Tripsacinae</taxon>
        <taxon>Zea</taxon>
    </lineage>
</organism>
<gene>
    <name evidence="10" type="primary">LSM2_0</name>
    <name evidence="10" type="ORF">Zm00014a_018308</name>
</gene>
<comment type="similarity">
    <text evidence="2">Belongs to the snRNP Sm proteins family.</text>
</comment>